<evidence type="ECO:0000313" key="1">
    <source>
        <dbReference type="EMBL" id="KAG0459144.1"/>
    </source>
</evidence>
<sequence length="61" mass="6888">MEIAGRWRLVQNSTSSFSGWSVPEDDTCSFDVLYILRRLQSIGFALISSRVHASSIFSQFS</sequence>
<proteinExistence type="predicted"/>
<dbReference type="EMBL" id="JADCNM010000012">
    <property type="protein sequence ID" value="KAG0459144.1"/>
    <property type="molecule type" value="Genomic_DNA"/>
</dbReference>
<comment type="caution">
    <text evidence="1">The sequence shown here is derived from an EMBL/GenBank/DDBJ whole genome shotgun (WGS) entry which is preliminary data.</text>
</comment>
<dbReference type="AlphaFoldDB" id="A0A835UDN2"/>
<evidence type="ECO:0000313" key="2">
    <source>
        <dbReference type="Proteomes" id="UP000639772"/>
    </source>
</evidence>
<organism evidence="1 2">
    <name type="scientific">Vanilla planifolia</name>
    <name type="common">Vanilla</name>
    <dbReference type="NCBI Taxonomy" id="51239"/>
    <lineage>
        <taxon>Eukaryota</taxon>
        <taxon>Viridiplantae</taxon>
        <taxon>Streptophyta</taxon>
        <taxon>Embryophyta</taxon>
        <taxon>Tracheophyta</taxon>
        <taxon>Spermatophyta</taxon>
        <taxon>Magnoliopsida</taxon>
        <taxon>Liliopsida</taxon>
        <taxon>Asparagales</taxon>
        <taxon>Orchidaceae</taxon>
        <taxon>Vanilloideae</taxon>
        <taxon>Vanilleae</taxon>
        <taxon>Vanilla</taxon>
    </lineage>
</organism>
<gene>
    <name evidence="1" type="ORF">HPP92_022272</name>
</gene>
<accession>A0A835UDN2</accession>
<reference evidence="1 2" key="1">
    <citation type="journal article" date="2020" name="Nat. Food">
        <title>A phased Vanilla planifolia genome enables genetic improvement of flavour and production.</title>
        <authorList>
            <person name="Hasing T."/>
            <person name="Tang H."/>
            <person name="Brym M."/>
            <person name="Khazi F."/>
            <person name="Huang T."/>
            <person name="Chambers A.H."/>
        </authorList>
    </citation>
    <scope>NUCLEOTIDE SEQUENCE [LARGE SCALE GENOMIC DNA]</scope>
    <source>
        <tissue evidence="1">Leaf</tissue>
    </source>
</reference>
<protein>
    <submittedName>
        <fullName evidence="1">Uncharacterized protein</fullName>
    </submittedName>
</protein>
<name>A0A835UDN2_VANPL</name>
<dbReference type="Proteomes" id="UP000639772">
    <property type="component" value="Chromosome 12"/>
</dbReference>